<feature type="domain" description="Tetratricopeptide SHNi-TPR" evidence="9">
    <location>
        <begin position="316"/>
        <end position="353"/>
    </location>
</feature>
<evidence type="ECO:0000313" key="11">
    <source>
        <dbReference type="RefSeq" id="XP_031556815.1"/>
    </source>
</evidence>
<evidence type="ECO:0000256" key="5">
    <source>
        <dbReference type="ARBA" id="ARBA00023242"/>
    </source>
</evidence>
<dbReference type="PANTHER" id="PTHR15081">
    <property type="entry name" value="NUCLEAR AUTOANTIGENIC SPERM PROTEIN NASP -RELATED"/>
    <property type="match status" value="1"/>
</dbReference>
<feature type="compositionally biased region" description="Basic and acidic residues" evidence="8">
    <location>
        <begin position="154"/>
        <end position="178"/>
    </location>
</feature>
<evidence type="ECO:0000256" key="1">
    <source>
        <dbReference type="ARBA" id="ARBA00004123"/>
    </source>
</evidence>
<protein>
    <submittedName>
        <fullName evidence="11">Histone-binding protein N1/N2-like isoform X1</fullName>
    </submittedName>
</protein>
<feature type="compositionally biased region" description="Basic and acidic residues" evidence="8">
    <location>
        <begin position="202"/>
        <end position="245"/>
    </location>
</feature>
<evidence type="ECO:0000256" key="2">
    <source>
        <dbReference type="ARBA" id="ARBA00008402"/>
    </source>
</evidence>
<feature type="region of interest" description="Disordered" evidence="8">
    <location>
        <begin position="488"/>
        <end position="550"/>
    </location>
</feature>
<dbReference type="PROSITE" id="PS50005">
    <property type="entry name" value="TPR"/>
    <property type="match status" value="1"/>
</dbReference>
<dbReference type="KEGG" id="aten:116293519"/>
<dbReference type="RefSeq" id="XP_031556815.1">
    <property type="nucleotide sequence ID" value="XM_031700955.1"/>
</dbReference>
<dbReference type="InterPro" id="IPR011990">
    <property type="entry name" value="TPR-like_helical_dom_sf"/>
</dbReference>
<dbReference type="InterPro" id="IPR019544">
    <property type="entry name" value="Tetratricopeptide_SHNi-TPR_dom"/>
</dbReference>
<dbReference type="AlphaFoldDB" id="A0A6P8HW04"/>
<dbReference type="GO" id="GO:0006335">
    <property type="term" value="P:DNA replication-dependent chromatin assembly"/>
    <property type="evidence" value="ECO:0007669"/>
    <property type="project" value="TreeGrafter"/>
</dbReference>
<dbReference type="InterPro" id="IPR051730">
    <property type="entry name" value="NASP-like"/>
</dbReference>
<evidence type="ECO:0000259" key="9">
    <source>
        <dbReference type="Pfam" id="PF10516"/>
    </source>
</evidence>
<keyword evidence="4 6" id="KW-0802">TPR repeat</keyword>
<feature type="compositionally biased region" description="Basic and acidic residues" evidence="8">
    <location>
        <begin position="513"/>
        <end position="532"/>
    </location>
</feature>
<feature type="compositionally biased region" description="Polar residues" evidence="8">
    <location>
        <begin position="533"/>
        <end position="550"/>
    </location>
</feature>
<keyword evidence="3" id="KW-0677">Repeat</keyword>
<dbReference type="GO" id="GO:0042393">
    <property type="term" value="F:histone binding"/>
    <property type="evidence" value="ECO:0007669"/>
    <property type="project" value="TreeGrafter"/>
</dbReference>
<gene>
    <name evidence="11" type="primary">LOC116293519</name>
</gene>
<keyword evidence="10" id="KW-1185">Reference proteome</keyword>
<proteinExistence type="inferred from homology"/>
<dbReference type="FunCoup" id="A0A6P8HW04">
    <property type="interactions" value="1960"/>
</dbReference>
<feature type="compositionally biased region" description="Acidic residues" evidence="8">
    <location>
        <begin position="249"/>
        <end position="287"/>
    </location>
</feature>
<accession>A0A6P8HW04</accession>
<dbReference type="GeneID" id="116293519"/>
<dbReference type="InParanoid" id="A0A6P8HW04"/>
<dbReference type="Proteomes" id="UP000515163">
    <property type="component" value="Unplaced"/>
</dbReference>
<keyword evidence="7" id="KW-0175">Coiled coil</keyword>
<sequence>MAAVTENTAASSSTFDEDVKKLMGKGKVHLVCNETLEAVKCFEEATKKLDEKYGASADECGEAYFYYGKSLLEVARMEGGVIGNALQGAIDTVQENGDGEESTDKKDEKDKDDKNTDAEKKKDEGLIVGPDIDEIDEEEKEKIGQEVTDAMTEDAFKEAVQEDTKKMEGKPLEKKENQTPEAQGGQSLTTTQEDTNETNKNSSEKKEKAPEETNEAEKTMAKKDEKDEAKPKEQEVTSEDKKEEAQEAAADEDEDGDEGAEEEEPMEGGEEEGENVEAEQTEEEEPTNMELAWQMLEFARLIFQKKESKEGKLMLAQCHLKLGEIQMEQEQFLNAVEDFLKCLDLQKEHLEPDNRLLAETAYNIGLGFSFQSMHEKSKEYYNHALETIDLRIKNLQKNIEEAESKSKGKEKATEDNPLVANRKELQELQELYPEIKAKVDDASEMMKQESKKADVSSLMGNGASTTIGFGDSSNKAAPVSMIATKKAPVAATDISHLVHRNKRKPEEASDDDTAAKKPCQDTDTPKANDKPAETTNGNTETTMQVTPAES</sequence>
<dbReference type="Pfam" id="PF10516">
    <property type="entry name" value="SHNi-TPR"/>
    <property type="match status" value="1"/>
</dbReference>
<dbReference type="GO" id="GO:0005654">
    <property type="term" value="C:nucleoplasm"/>
    <property type="evidence" value="ECO:0007669"/>
    <property type="project" value="TreeGrafter"/>
</dbReference>
<dbReference type="SMART" id="SM00028">
    <property type="entry name" value="TPR"/>
    <property type="match status" value="3"/>
</dbReference>
<reference evidence="11" key="1">
    <citation type="submission" date="2025-08" db="UniProtKB">
        <authorList>
            <consortium name="RefSeq"/>
        </authorList>
    </citation>
    <scope>IDENTIFICATION</scope>
    <source>
        <tissue evidence="11">Tentacle</tissue>
    </source>
</reference>
<dbReference type="Gene3D" id="1.25.40.10">
    <property type="entry name" value="Tetratricopeptide repeat domain"/>
    <property type="match status" value="1"/>
</dbReference>
<feature type="compositionally biased region" description="Polar residues" evidence="8">
    <location>
        <begin position="179"/>
        <end position="193"/>
    </location>
</feature>
<feature type="region of interest" description="Disordered" evidence="8">
    <location>
        <begin position="92"/>
        <end position="287"/>
    </location>
</feature>
<dbReference type="OrthoDB" id="5587616at2759"/>
<feature type="coiled-coil region" evidence="7">
    <location>
        <begin position="385"/>
        <end position="445"/>
    </location>
</feature>
<feature type="compositionally biased region" description="Basic and acidic residues" evidence="8">
    <location>
        <begin position="102"/>
        <end position="125"/>
    </location>
</feature>
<evidence type="ECO:0000256" key="6">
    <source>
        <dbReference type="PROSITE-ProRule" id="PRU00339"/>
    </source>
</evidence>
<keyword evidence="5" id="KW-0539">Nucleus</keyword>
<dbReference type="PANTHER" id="PTHR15081:SF1">
    <property type="entry name" value="NUCLEAR AUTOANTIGENIC SPERM PROTEIN"/>
    <property type="match status" value="1"/>
</dbReference>
<evidence type="ECO:0000313" key="10">
    <source>
        <dbReference type="Proteomes" id="UP000515163"/>
    </source>
</evidence>
<comment type="subcellular location">
    <subcellularLocation>
        <location evidence="1">Nucleus</location>
    </subcellularLocation>
</comment>
<evidence type="ECO:0000256" key="4">
    <source>
        <dbReference type="ARBA" id="ARBA00022803"/>
    </source>
</evidence>
<comment type="similarity">
    <text evidence="2">Belongs to the NASP family.</text>
</comment>
<dbReference type="GO" id="GO:0034080">
    <property type="term" value="P:CENP-A containing chromatin assembly"/>
    <property type="evidence" value="ECO:0007669"/>
    <property type="project" value="TreeGrafter"/>
</dbReference>
<evidence type="ECO:0000256" key="7">
    <source>
        <dbReference type="SAM" id="Coils"/>
    </source>
</evidence>
<name>A0A6P8HW04_ACTTE</name>
<evidence type="ECO:0000256" key="3">
    <source>
        <dbReference type="ARBA" id="ARBA00022737"/>
    </source>
</evidence>
<dbReference type="InterPro" id="IPR019734">
    <property type="entry name" value="TPR_rpt"/>
</dbReference>
<evidence type="ECO:0000256" key="8">
    <source>
        <dbReference type="SAM" id="MobiDB-lite"/>
    </source>
</evidence>
<dbReference type="SUPFAM" id="SSF48452">
    <property type="entry name" value="TPR-like"/>
    <property type="match status" value="1"/>
</dbReference>
<feature type="repeat" description="TPR" evidence="6">
    <location>
        <begin position="316"/>
        <end position="349"/>
    </location>
</feature>
<organism evidence="10 11">
    <name type="scientific">Actinia tenebrosa</name>
    <name type="common">Australian red waratah sea anemone</name>
    <dbReference type="NCBI Taxonomy" id="6105"/>
    <lineage>
        <taxon>Eukaryota</taxon>
        <taxon>Metazoa</taxon>
        <taxon>Cnidaria</taxon>
        <taxon>Anthozoa</taxon>
        <taxon>Hexacorallia</taxon>
        <taxon>Actiniaria</taxon>
        <taxon>Actiniidae</taxon>
        <taxon>Actinia</taxon>
    </lineage>
</organism>